<dbReference type="KEGG" id="salm:D0Y50_01440"/>
<evidence type="ECO:0000313" key="3">
    <source>
        <dbReference type="Proteomes" id="UP000262073"/>
    </source>
</evidence>
<evidence type="ECO:0000256" key="1">
    <source>
        <dbReference type="SAM" id="SignalP"/>
    </source>
</evidence>
<organism evidence="2 3">
    <name type="scientific">Salinimonas sediminis</name>
    <dbReference type="NCBI Taxonomy" id="2303538"/>
    <lineage>
        <taxon>Bacteria</taxon>
        <taxon>Pseudomonadati</taxon>
        <taxon>Pseudomonadota</taxon>
        <taxon>Gammaproteobacteria</taxon>
        <taxon>Alteromonadales</taxon>
        <taxon>Alteromonadaceae</taxon>
        <taxon>Alteromonas/Salinimonas group</taxon>
        <taxon>Salinimonas</taxon>
    </lineage>
</organism>
<dbReference type="EMBL" id="CP031769">
    <property type="protein sequence ID" value="AXR05150.1"/>
    <property type="molecule type" value="Genomic_DNA"/>
</dbReference>
<dbReference type="Proteomes" id="UP000262073">
    <property type="component" value="Chromosome"/>
</dbReference>
<dbReference type="InterPro" id="IPR011047">
    <property type="entry name" value="Quinoprotein_ADH-like_sf"/>
</dbReference>
<dbReference type="RefSeq" id="WP_117315157.1">
    <property type="nucleotide sequence ID" value="NZ_CP031769.1"/>
</dbReference>
<protein>
    <submittedName>
        <fullName evidence="2">Uncharacterized protein</fullName>
    </submittedName>
</protein>
<dbReference type="OrthoDB" id="5599486at2"/>
<evidence type="ECO:0000313" key="2">
    <source>
        <dbReference type="EMBL" id="AXR05150.1"/>
    </source>
</evidence>
<keyword evidence="3" id="KW-1185">Reference proteome</keyword>
<feature type="chain" id="PRO_5017070901" evidence="1">
    <location>
        <begin position="30"/>
        <end position="289"/>
    </location>
</feature>
<sequence>MYEPQKQQGMHFTLIIALFAVSLLPACSASDELPRLKTEVLASHKLDNMLNETSGLVCTAQTAVTTNDSGNDAVLFEVNDSGDIVRQHALDFANKDFEAVTADDDYFYIGDVGNNKGHRPYVSIRKVDRKTFQKVKTLRLTYTDNSPKTNIPYAHDYDAESLVNRTDHLILFSKSWASQQARVYRIEKDAKDQTLTAIGTVKGLPGVVTGADWDAANHRYVLVGYKSSAIGLFKPFIATVSPDWHVQGMAMLEGFGQVEGICVRNASEVLITQESSPLNTARIARLAIE</sequence>
<keyword evidence="1" id="KW-0732">Signal</keyword>
<accession>A0A346NHZ3</accession>
<proteinExistence type="predicted"/>
<feature type="signal peptide" evidence="1">
    <location>
        <begin position="1"/>
        <end position="29"/>
    </location>
</feature>
<reference evidence="2 3" key="1">
    <citation type="submission" date="2018-08" db="EMBL/GenBank/DDBJ databases">
        <title>Salinimonas sediminis sp. nov., a piezophilic bacterium isolated from a deep-sea sediment sample from the New Britain Trench.</title>
        <authorList>
            <person name="Cao J."/>
        </authorList>
    </citation>
    <scope>NUCLEOTIDE SEQUENCE [LARGE SCALE GENOMIC DNA]</scope>
    <source>
        <strain evidence="2 3">N102</strain>
    </source>
</reference>
<dbReference type="AlphaFoldDB" id="A0A346NHZ3"/>
<dbReference type="SUPFAM" id="SSF50998">
    <property type="entry name" value="Quinoprotein alcohol dehydrogenase-like"/>
    <property type="match status" value="1"/>
</dbReference>
<gene>
    <name evidence="2" type="ORF">D0Y50_01440</name>
</gene>
<name>A0A346NHZ3_9ALTE</name>